<gene>
    <name evidence="2" type="ORF">GPECTOR_85g337</name>
</gene>
<feature type="compositionally biased region" description="Low complexity" evidence="1">
    <location>
        <begin position="243"/>
        <end position="271"/>
    </location>
</feature>
<evidence type="ECO:0000313" key="2">
    <source>
        <dbReference type="EMBL" id="KXZ43607.1"/>
    </source>
</evidence>
<keyword evidence="3" id="KW-1185">Reference proteome</keyword>
<feature type="region of interest" description="Disordered" evidence="1">
    <location>
        <begin position="511"/>
        <end position="571"/>
    </location>
</feature>
<reference evidence="3" key="1">
    <citation type="journal article" date="2016" name="Nat. Commun.">
        <title>The Gonium pectorale genome demonstrates co-option of cell cycle regulation during the evolution of multicellularity.</title>
        <authorList>
            <person name="Hanschen E.R."/>
            <person name="Marriage T.N."/>
            <person name="Ferris P.J."/>
            <person name="Hamaji T."/>
            <person name="Toyoda A."/>
            <person name="Fujiyama A."/>
            <person name="Neme R."/>
            <person name="Noguchi H."/>
            <person name="Minakuchi Y."/>
            <person name="Suzuki M."/>
            <person name="Kawai-Toyooka H."/>
            <person name="Smith D.R."/>
            <person name="Sparks H."/>
            <person name="Anderson J."/>
            <person name="Bakaric R."/>
            <person name="Luria V."/>
            <person name="Karger A."/>
            <person name="Kirschner M.W."/>
            <person name="Durand P.M."/>
            <person name="Michod R.E."/>
            <person name="Nozaki H."/>
            <person name="Olson B.J."/>
        </authorList>
    </citation>
    <scope>NUCLEOTIDE SEQUENCE [LARGE SCALE GENOMIC DNA]</scope>
    <source>
        <strain evidence="3">NIES-2863</strain>
    </source>
</reference>
<feature type="compositionally biased region" description="Low complexity" evidence="1">
    <location>
        <begin position="409"/>
        <end position="424"/>
    </location>
</feature>
<feature type="compositionally biased region" description="Acidic residues" evidence="1">
    <location>
        <begin position="908"/>
        <end position="920"/>
    </location>
</feature>
<protein>
    <submittedName>
        <fullName evidence="2">Uncharacterized protein</fullName>
    </submittedName>
</protein>
<feature type="compositionally biased region" description="Gly residues" evidence="1">
    <location>
        <begin position="297"/>
        <end position="309"/>
    </location>
</feature>
<sequence length="1081" mass="107126">MKAKAKANATAAAAGPAAATAVAGGDGAKAALGTSPPAAAAPARASAASPAPAGAGAAAAAPAPTRSPAGPSPPGRDRGWWRRLGRLYYISFGAQYGLVPRVRVDASVAAESGSGGASAGGGGGLGLGTAASTGSPAVLIAFEDPSDAEYVANALWEDLVTTGAQPSGPRPNTMGVLSATPLFLEDMAAMRGAPLEVVPGDSLRKDVLLGPAQLEAVLAALVRGVSPAAAAAEAQQLLERATQAAASSSSSSDTAAAGGPAPAAGPSSSTARDAPGRAAPGSSGTAVDRQPKVAGATPGGGGDNGGVAGGAPPAAAERNPEALAAQKGLRIKLPTKFDFPGFDEPRATAAPPSPPVPLAPPTAAPAAGAPLATPGAAAAVAAAPSPQRPPSQPPPPPSPSPPSRPPPELAAEAEAAEALPQVEPSAVREPGSSLKRGHGSGREDWSESAPASGAAPPDWWSSPYEGVRGSRAPRKVVDAEATDVPAARAEQELRPAPDLMTAAAQAVGVDAGAGEDADVGAGPRPAGRGDDFAAAASGPEAARSESVTSTAAEERKVGPDAARDILKRQGPTDAAIEAALSALEAGEERTEDDLLSEYYQLFGGGGRGGADGSARETASAMVAGKRSRGSGGDGGGRSASASASGDLAAEVADVQRQLAQVLQGVVAAQARGLPPSPDATAAMQRLQRRLEDLQARLGSGTAAAAPAAAAPAAAVPAESPAAAASASRSAPTTSPPDSGRRSDGERDSTSAGGAAPPAASQASSSGSSPPAAGPAAAVAAGGSDGKAGARRAWGSWKANKRIQTAEATLLKTATSSAAAATPAASTSVPSGGPSRTATGSDGQASRARQQGGGGGAVSSKGEDGVTVLNKRVGTNRPPKVVEPPEVRQDRVKEALRVFSEMSAKGGGDDDDDPDGAEPDSDLLFPGRSMPGIPGPRRVPWWQSRFQALYLPTIGYPDGAVGFMQVNVSLNDARRDMRVLAFEDRADCTACLTLLAQWPEYAGTEPRLSMMPTATLMQQLTQLYDEELDINSGVSRPRGLAVFRRGKLPMRPGMGPGEFLQLVMYGHAAQTALAKTGYGFTD</sequence>
<feature type="compositionally biased region" description="Low complexity" evidence="1">
    <location>
        <begin position="533"/>
        <end position="546"/>
    </location>
</feature>
<evidence type="ECO:0000256" key="1">
    <source>
        <dbReference type="SAM" id="MobiDB-lite"/>
    </source>
</evidence>
<feature type="compositionally biased region" description="Low complexity" evidence="1">
    <location>
        <begin position="750"/>
        <end position="781"/>
    </location>
</feature>
<feature type="compositionally biased region" description="Pro residues" evidence="1">
    <location>
        <begin position="351"/>
        <end position="363"/>
    </location>
</feature>
<feature type="compositionally biased region" description="Basic and acidic residues" evidence="1">
    <location>
        <begin position="552"/>
        <end position="567"/>
    </location>
</feature>
<feature type="region of interest" description="Disordered" evidence="1">
    <location>
        <begin position="692"/>
        <end position="799"/>
    </location>
</feature>
<feature type="compositionally biased region" description="Low complexity" evidence="1">
    <location>
        <begin position="364"/>
        <end position="385"/>
    </location>
</feature>
<proteinExistence type="predicted"/>
<organism evidence="2 3">
    <name type="scientific">Gonium pectorale</name>
    <name type="common">Green alga</name>
    <dbReference type="NCBI Taxonomy" id="33097"/>
    <lineage>
        <taxon>Eukaryota</taxon>
        <taxon>Viridiplantae</taxon>
        <taxon>Chlorophyta</taxon>
        <taxon>core chlorophytes</taxon>
        <taxon>Chlorophyceae</taxon>
        <taxon>CS clade</taxon>
        <taxon>Chlamydomonadales</taxon>
        <taxon>Volvocaceae</taxon>
        <taxon>Gonium</taxon>
    </lineage>
</organism>
<feature type="compositionally biased region" description="Pro residues" evidence="1">
    <location>
        <begin position="386"/>
        <end position="408"/>
    </location>
</feature>
<dbReference type="Proteomes" id="UP000075714">
    <property type="component" value="Unassembled WGS sequence"/>
</dbReference>
<feature type="region of interest" description="Disordered" evidence="1">
    <location>
        <begin position="335"/>
        <end position="498"/>
    </location>
</feature>
<evidence type="ECO:0000313" key="3">
    <source>
        <dbReference type="Proteomes" id="UP000075714"/>
    </source>
</evidence>
<feature type="region of interest" description="Disordered" evidence="1">
    <location>
        <begin position="243"/>
        <end position="318"/>
    </location>
</feature>
<feature type="compositionally biased region" description="Low complexity" evidence="1">
    <location>
        <begin position="638"/>
        <end position="649"/>
    </location>
</feature>
<name>A0A150G194_GONPE</name>
<feature type="region of interest" description="Disordered" evidence="1">
    <location>
        <begin position="25"/>
        <end position="78"/>
    </location>
</feature>
<dbReference type="AlphaFoldDB" id="A0A150G194"/>
<feature type="compositionally biased region" description="Low complexity" evidence="1">
    <location>
        <begin position="447"/>
        <end position="463"/>
    </location>
</feature>
<dbReference type="OrthoDB" id="552287at2759"/>
<feature type="compositionally biased region" description="Basic and acidic residues" evidence="1">
    <location>
        <begin position="738"/>
        <end position="748"/>
    </location>
</feature>
<feature type="region of interest" description="Disordered" evidence="1">
    <location>
        <begin position="812"/>
        <end position="931"/>
    </location>
</feature>
<feature type="region of interest" description="Disordered" evidence="1">
    <location>
        <begin position="605"/>
        <end position="649"/>
    </location>
</feature>
<feature type="compositionally biased region" description="Basic and acidic residues" evidence="1">
    <location>
        <begin position="882"/>
        <end position="895"/>
    </location>
</feature>
<feature type="compositionally biased region" description="Low complexity" evidence="1">
    <location>
        <begin position="812"/>
        <end position="827"/>
    </location>
</feature>
<feature type="compositionally biased region" description="Low complexity" evidence="1">
    <location>
        <begin position="701"/>
        <end position="736"/>
    </location>
</feature>
<feature type="compositionally biased region" description="Low complexity" evidence="1">
    <location>
        <begin position="25"/>
        <end position="69"/>
    </location>
</feature>
<comment type="caution">
    <text evidence="2">The sequence shown here is derived from an EMBL/GenBank/DDBJ whole genome shotgun (WGS) entry which is preliminary data.</text>
</comment>
<accession>A0A150G194</accession>
<dbReference type="EMBL" id="LSYV01000086">
    <property type="protein sequence ID" value="KXZ43607.1"/>
    <property type="molecule type" value="Genomic_DNA"/>
</dbReference>